<dbReference type="EMBL" id="AJWZ01010844">
    <property type="protein sequence ID" value="EKC47305.1"/>
    <property type="molecule type" value="Genomic_DNA"/>
</dbReference>
<gene>
    <name evidence="1" type="ORF">OBE_15777</name>
</gene>
<evidence type="ECO:0000313" key="1">
    <source>
        <dbReference type="EMBL" id="EKC47305.1"/>
    </source>
</evidence>
<organism evidence="1">
    <name type="scientific">human gut metagenome</name>
    <dbReference type="NCBI Taxonomy" id="408170"/>
    <lineage>
        <taxon>unclassified sequences</taxon>
        <taxon>metagenomes</taxon>
        <taxon>organismal metagenomes</taxon>
    </lineage>
</organism>
<reference evidence="1" key="1">
    <citation type="journal article" date="2013" name="Environ. Microbiol.">
        <title>Microbiota from the distal guts of lean and obese adolescents exhibit partial functional redundancy besides clear differences in community structure.</title>
        <authorList>
            <person name="Ferrer M."/>
            <person name="Ruiz A."/>
            <person name="Lanza F."/>
            <person name="Haange S.B."/>
            <person name="Oberbach A."/>
            <person name="Till H."/>
            <person name="Bargiela R."/>
            <person name="Campoy C."/>
            <person name="Segura M.T."/>
            <person name="Richter M."/>
            <person name="von Bergen M."/>
            <person name="Seifert J."/>
            <person name="Suarez A."/>
        </authorList>
    </citation>
    <scope>NUCLEOTIDE SEQUENCE</scope>
</reference>
<accession>K1S0P5</accession>
<name>K1S0P5_9ZZZZ</name>
<proteinExistence type="predicted"/>
<feature type="non-terminal residue" evidence="1">
    <location>
        <position position="30"/>
    </location>
</feature>
<sequence length="30" mass="3358">MTKTTKHLHTEIRNKKAATCGETGYTGDTY</sequence>
<protein>
    <submittedName>
        <fullName evidence="1">Uncharacterized protein</fullName>
    </submittedName>
</protein>
<comment type="caution">
    <text evidence="1">The sequence shown here is derived from an EMBL/GenBank/DDBJ whole genome shotgun (WGS) entry which is preliminary data.</text>
</comment>
<dbReference type="AlphaFoldDB" id="K1S0P5"/>